<keyword evidence="17" id="KW-0106">Calcium</keyword>
<dbReference type="Proteomes" id="UP000260644">
    <property type="component" value="Unassembled WGS sequence"/>
</dbReference>
<comment type="cofactor">
    <cofactor evidence="2">
        <name>Co(2+)</name>
        <dbReference type="ChEBI" id="CHEBI:48828"/>
    </cofactor>
</comment>
<dbReference type="Pfam" id="PF02779">
    <property type="entry name" value="Transket_pyr"/>
    <property type="match status" value="1"/>
</dbReference>
<evidence type="ECO:0000256" key="6">
    <source>
        <dbReference type="ARBA" id="ARBA00022679"/>
    </source>
</evidence>
<sequence length="690" mass="75550">MATTAITPNITALDQLCINTIRFLSVDAVEKADSGHPGMPLGAAPMAYVLWTKFLRHAPEDPHWFNRDRFVLSAGHGSMLLYSLLYLTGYDLSLEDIQQFRQWGSKTPGHPERGHTPGVEVTTGPLGQGFANGVGLAMAEAYLAAKYNRPGDHVVDHYTYAIVSDGDLMEGVASEAASLAGHLRLGKLIYLYDDNKITLASSTNVTFTEDHAMRFQSYGWHTQQVEDGNDLAAIEVAIRTAQEEKDRPSLILVRTHIGYGSPKQDTCAAHGSPLGPEAVKATKEKLGWPLSPDFLVPDEALQHFREAVEKGKQQAAKWEDHMVIYSQKYPELAHELRGLIHNRLPKNWDEKIQSFEADSKGMATRAASGKVIQQFFHHLPGFIGGSADLNTSTNTEMKDAGNFESIVMKKGDLQGAAAGVWGYDGRNIQYGVREHAMGAISNGLAAHGGIIPFTATFLNFADYMRPPIRLAALSKLKVIFVYTHDSVALGEDGPTHQPVEILASLRAIPNLVVIRPGDANETAVAWKMAIEIPDKPVALIFTRQHVPTLDRTKYASAEGLNYGGYILSDAPKGKPQLILIATGSEVDLAVNAQERLTSFNIPTRVVSMPSWELFDAQTQEYRDMVLPPDIPARISIEAGIAQGWEKYTGQYGVNISIEHFGASAPGPVVMREFGFTVDNICERALALLKI</sequence>
<keyword evidence="8 15" id="KW-0460">Magnesium</keyword>
<evidence type="ECO:0000259" key="18">
    <source>
        <dbReference type="SMART" id="SM00861"/>
    </source>
</evidence>
<dbReference type="NCBIfam" id="TIGR00232">
    <property type="entry name" value="tktlase_bact"/>
    <property type="match status" value="1"/>
</dbReference>
<comment type="caution">
    <text evidence="19">The sequence shown here is derived from an EMBL/GenBank/DDBJ whole genome shotgun (WGS) entry which is preliminary data.</text>
</comment>
<dbReference type="FunFam" id="3.40.50.970:FF:000004">
    <property type="entry name" value="Transketolase"/>
    <property type="match status" value="1"/>
</dbReference>
<feature type="binding site" evidence="14">
    <location>
        <position position="195"/>
    </location>
    <ligand>
        <name>thiamine diphosphate</name>
        <dbReference type="ChEBI" id="CHEBI:58937"/>
    </ligand>
</feature>
<dbReference type="InterPro" id="IPR009014">
    <property type="entry name" value="Transketo_C/PFOR_II"/>
</dbReference>
<feature type="binding site" evidence="13">
    <location>
        <position position="543"/>
    </location>
    <ligand>
        <name>substrate</name>
    </ligand>
</feature>
<dbReference type="PROSITE" id="PS00801">
    <property type="entry name" value="TRANSKETOLASE_1"/>
    <property type="match status" value="1"/>
</dbReference>
<dbReference type="OrthoDB" id="8732661at2"/>
<dbReference type="Pfam" id="PF22613">
    <property type="entry name" value="Transketolase_C_1"/>
    <property type="match status" value="1"/>
</dbReference>
<evidence type="ECO:0000256" key="16">
    <source>
        <dbReference type="PIRSR" id="PIRSR605478-5"/>
    </source>
</evidence>
<feature type="binding site" evidence="14">
    <location>
        <position position="76"/>
    </location>
    <ligand>
        <name>thiamine diphosphate</name>
        <dbReference type="ChEBI" id="CHEBI:58937"/>
    </ligand>
</feature>
<dbReference type="EC" id="2.2.1.1" evidence="5 11"/>
<dbReference type="InterPro" id="IPR005475">
    <property type="entry name" value="Transketolase-like_Pyr-bd"/>
</dbReference>
<evidence type="ECO:0000256" key="3">
    <source>
        <dbReference type="ARBA" id="ARBA00007131"/>
    </source>
</evidence>
<feature type="binding site" evidence="15">
    <location>
        <position position="165"/>
    </location>
    <ligand>
        <name>Mg(2+)</name>
        <dbReference type="ChEBI" id="CHEBI:18420"/>
    </ligand>
</feature>
<dbReference type="GO" id="GO:0046872">
    <property type="term" value="F:metal ion binding"/>
    <property type="evidence" value="ECO:0007669"/>
    <property type="project" value="UniProtKB-KW"/>
</dbReference>
<evidence type="ECO:0000256" key="7">
    <source>
        <dbReference type="ARBA" id="ARBA00022723"/>
    </source>
</evidence>
<dbReference type="GO" id="GO:0009052">
    <property type="term" value="P:pentose-phosphate shunt, non-oxidative branch"/>
    <property type="evidence" value="ECO:0007669"/>
    <property type="project" value="UniProtKB-ARBA"/>
</dbReference>
<dbReference type="Gene3D" id="3.40.50.970">
    <property type="match status" value="2"/>
</dbReference>
<dbReference type="PANTHER" id="PTHR43522">
    <property type="entry name" value="TRANSKETOLASE"/>
    <property type="match status" value="1"/>
</dbReference>
<keyword evidence="7 15" id="KW-0479">Metal-binding</keyword>
<dbReference type="PROSITE" id="PS00802">
    <property type="entry name" value="TRANSKETOLASE_2"/>
    <property type="match status" value="1"/>
</dbReference>
<feature type="binding site" evidence="14">
    <location>
        <position position="460"/>
    </location>
    <ligand>
        <name>thiamine diphosphate</name>
        <dbReference type="ChEBI" id="CHEBI:58937"/>
    </ligand>
</feature>
<comment type="cofactor">
    <cofactor evidence="1">
        <name>Ca(2+)</name>
        <dbReference type="ChEBI" id="CHEBI:29108"/>
    </cofactor>
</comment>
<dbReference type="InterPro" id="IPR055152">
    <property type="entry name" value="Transketolase-like_C_2"/>
</dbReference>
<evidence type="ECO:0000313" key="20">
    <source>
        <dbReference type="Proteomes" id="UP000260644"/>
    </source>
</evidence>
<evidence type="ECO:0000256" key="17">
    <source>
        <dbReference type="RuleBase" id="RU004996"/>
    </source>
</evidence>
<dbReference type="InterPro" id="IPR005478">
    <property type="entry name" value="Transketolase_bac-like"/>
</dbReference>
<dbReference type="InterPro" id="IPR029061">
    <property type="entry name" value="THDP-binding"/>
</dbReference>
<dbReference type="CDD" id="cd02012">
    <property type="entry name" value="TPP_TK"/>
    <property type="match status" value="1"/>
</dbReference>
<dbReference type="SUPFAM" id="SSF52922">
    <property type="entry name" value="TK C-terminal domain-like"/>
    <property type="match status" value="1"/>
</dbReference>
<dbReference type="Pfam" id="PF00456">
    <property type="entry name" value="Transketolase_N"/>
    <property type="match status" value="1"/>
</dbReference>
<dbReference type="SUPFAM" id="SSF52518">
    <property type="entry name" value="Thiamin diphosphate-binding fold (THDP-binding)"/>
    <property type="match status" value="2"/>
</dbReference>
<accession>A0A3E1Y385</accession>
<feature type="binding site" evidence="13">
    <location>
        <position position="492"/>
    </location>
    <ligand>
        <name>substrate</name>
    </ligand>
</feature>
<feature type="binding site" evidence="13">
    <location>
        <position position="484"/>
    </location>
    <ligand>
        <name>substrate</name>
    </ligand>
</feature>
<evidence type="ECO:0000256" key="9">
    <source>
        <dbReference type="ARBA" id="ARBA00023052"/>
    </source>
</evidence>
<feature type="binding site" evidence="13">
    <location>
        <position position="365"/>
    </location>
    <ligand>
        <name>substrate</name>
    </ligand>
</feature>
<dbReference type="FunFam" id="3.40.50.970:FF:000003">
    <property type="entry name" value="Transketolase"/>
    <property type="match status" value="1"/>
</dbReference>
<keyword evidence="9 14" id="KW-0786">Thiamine pyrophosphate</keyword>
<evidence type="ECO:0000256" key="10">
    <source>
        <dbReference type="ARBA" id="ARBA00049473"/>
    </source>
</evidence>
<evidence type="ECO:0000256" key="4">
    <source>
        <dbReference type="ARBA" id="ARBA00011738"/>
    </source>
</evidence>
<evidence type="ECO:0000256" key="11">
    <source>
        <dbReference type="NCBIfam" id="TIGR00232"/>
    </source>
</evidence>
<comment type="cofactor">
    <cofactor evidence="14">
        <name>thiamine diphosphate</name>
        <dbReference type="ChEBI" id="CHEBI:58937"/>
    </cofactor>
    <text evidence="14">Binds 1 thiamine pyrophosphate per subunit. During the reaction, the substrate forms a covalent intermediate with the cofactor.</text>
</comment>
<feature type="binding site" evidence="14">
    <location>
        <position position="270"/>
    </location>
    <ligand>
        <name>thiamine diphosphate</name>
        <dbReference type="ChEBI" id="CHEBI:58937"/>
    </ligand>
</feature>
<name>A0A3E1Y385_9BACT</name>
<dbReference type="SMART" id="SM00861">
    <property type="entry name" value="Transket_pyr"/>
    <property type="match status" value="1"/>
</dbReference>
<comment type="subunit">
    <text evidence="4 17">Homodimer.</text>
</comment>
<feature type="binding site" evidence="15">
    <location>
        <position position="197"/>
    </location>
    <ligand>
        <name>Mg(2+)</name>
        <dbReference type="ChEBI" id="CHEBI:18420"/>
    </ligand>
</feature>
<protein>
    <recommendedName>
        <fullName evidence="5 11">Transketolase</fullName>
        <ecNumber evidence="5 11">2.2.1.1</ecNumber>
    </recommendedName>
</protein>
<feature type="site" description="Important for catalytic activity" evidence="16">
    <location>
        <position position="270"/>
    </location>
</feature>
<comment type="cofactor">
    <cofactor evidence="15">
        <name>Mg(2+)</name>
        <dbReference type="ChEBI" id="CHEBI:18420"/>
    </cofactor>
    <text evidence="15">Binds 1 Mg(2+) ion per subunit. Can also utilize other divalent metal cations, such as Ca(2+), Mn(2+) and Co(2+).</text>
</comment>
<feature type="site" description="Important for catalytic activity" evidence="16">
    <location>
        <position position="36"/>
    </location>
</feature>
<dbReference type="InterPro" id="IPR033247">
    <property type="entry name" value="Transketolase_fam"/>
</dbReference>
<feature type="binding site" evidence="13">
    <location>
        <position position="270"/>
    </location>
    <ligand>
        <name>substrate</name>
    </ligand>
</feature>
<comment type="cofactor">
    <cofactor evidence="17">
        <name>Mg(2+)</name>
        <dbReference type="ChEBI" id="CHEBI:18420"/>
    </cofactor>
    <cofactor evidence="17">
        <name>Ca(2+)</name>
        <dbReference type="ChEBI" id="CHEBI:29108"/>
    </cofactor>
    <cofactor evidence="17">
        <name>Mn(2+)</name>
        <dbReference type="ChEBI" id="CHEBI:29035"/>
    </cofactor>
    <cofactor evidence="17">
        <name>Co(2+)</name>
        <dbReference type="ChEBI" id="CHEBI:48828"/>
    </cofactor>
    <text evidence="17">Binds 1 Mg(2+) ion per subunit. Can also utilize other divalent metal cations, such as Ca(2+), Mn(2+) and Co(2+).</text>
</comment>
<evidence type="ECO:0000256" key="14">
    <source>
        <dbReference type="PIRSR" id="PIRSR605478-3"/>
    </source>
</evidence>
<dbReference type="FunFam" id="3.40.50.920:FF:000003">
    <property type="entry name" value="Transketolase"/>
    <property type="match status" value="1"/>
</dbReference>
<evidence type="ECO:0000256" key="13">
    <source>
        <dbReference type="PIRSR" id="PIRSR605478-2"/>
    </source>
</evidence>
<proteinExistence type="inferred from homology"/>
<dbReference type="Gene3D" id="3.40.50.920">
    <property type="match status" value="1"/>
</dbReference>
<evidence type="ECO:0000256" key="2">
    <source>
        <dbReference type="ARBA" id="ARBA00001941"/>
    </source>
</evidence>
<dbReference type="EMBL" id="QPMM01000015">
    <property type="protein sequence ID" value="RFS19170.1"/>
    <property type="molecule type" value="Genomic_DNA"/>
</dbReference>
<feature type="domain" description="Transketolase-like pyrimidine-binding" evidence="18">
    <location>
        <begin position="362"/>
        <end position="548"/>
    </location>
</feature>
<organism evidence="19 20">
    <name type="scientific">Chitinophaga silvatica</name>
    <dbReference type="NCBI Taxonomy" id="2282649"/>
    <lineage>
        <taxon>Bacteria</taxon>
        <taxon>Pseudomonadati</taxon>
        <taxon>Bacteroidota</taxon>
        <taxon>Chitinophagia</taxon>
        <taxon>Chitinophagales</taxon>
        <taxon>Chitinophagaceae</taxon>
        <taxon>Chitinophaga</taxon>
    </lineage>
</organism>
<dbReference type="GO" id="GO:0004802">
    <property type="term" value="F:transketolase activity"/>
    <property type="evidence" value="ECO:0007669"/>
    <property type="project" value="UniProtKB-UniRule"/>
</dbReference>
<dbReference type="RefSeq" id="WP_116978485.1">
    <property type="nucleotide sequence ID" value="NZ_QPMM01000015.1"/>
</dbReference>
<evidence type="ECO:0000256" key="15">
    <source>
        <dbReference type="PIRSR" id="PIRSR605478-4"/>
    </source>
</evidence>
<reference evidence="19 20" key="1">
    <citation type="submission" date="2018-07" db="EMBL/GenBank/DDBJ databases">
        <title>Chitinophaga K2CV101002-2 sp. nov., isolated from a monsoon evergreen broad-leaved forest soil.</title>
        <authorList>
            <person name="Lv Y."/>
        </authorList>
    </citation>
    <scope>NUCLEOTIDE SEQUENCE [LARGE SCALE GENOMIC DNA]</scope>
    <source>
        <strain evidence="19 20">GDMCC 1.1288</strain>
    </source>
</reference>
<feature type="binding site" evidence="13">
    <location>
        <position position="496"/>
    </location>
    <ligand>
        <name>substrate</name>
    </ligand>
</feature>
<gene>
    <name evidence="19" type="primary">tkt</name>
    <name evidence="19" type="ORF">DVR12_24680</name>
</gene>
<dbReference type="InterPro" id="IPR049557">
    <property type="entry name" value="Transketolase_CS"/>
</dbReference>
<evidence type="ECO:0000256" key="5">
    <source>
        <dbReference type="ARBA" id="ARBA00013152"/>
    </source>
</evidence>
<comment type="catalytic activity">
    <reaction evidence="10 17">
        <text>D-sedoheptulose 7-phosphate + D-glyceraldehyde 3-phosphate = aldehydo-D-ribose 5-phosphate + D-xylulose 5-phosphate</text>
        <dbReference type="Rhea" id="RHEA:10508"/>
        <dbReference type="ChEBI" id="CHEBI:57483"/>
        <dbReference type="ChEBI" id="CHEBI:57737"/>
        <dbReference type="ChEBI" id="CHEBI:58273"/>
        <dbReference type="ChEBI" id="CHEBI:59776"/>
        <dbReference type="EC" id="2.2.1.1"/>
    </reaction>
</comment>
<comment type="function">
    <text evidence="17">Catalyzes the transfer of a two-carbon ketol group from a ketose donor to an aldose acceptor, via a covalent intermediate with the cofactor thiamine pyrophosphate.</text>
</comment>
<feature type="active site" description="Proton donor" evidence="12">
    <location>
        <position position="434"/>
    </location>
</feature>
<dbReference type="InterPro" id="IPR020826">
    <property type="entry name" value="Transketolase_BS"/>
</dbReference>
<evidence type="ECO:0000256" key="12">
    <source>
        <dbReference type="PIRSR" id="PIRSR605478-1"/>
    </source>
</evidence>
<dbReference type="CDD" id="cd07033">
    <property type="entry name" value="TPP_PYR_DXS_TK_like"/>
    <property type="match status" value="1"/>
</dbReference>
<keyword evidence="6 17" id="KW-0808">Transferase</keyword>
<feature type="binding site" evidence="15">
    <location>
        <position position="195"/>
    </location>
    <ligand>
        <name>Mg(2+)</name>
        <dbReference type="ChEBI" id="CHEBI:18420"/>
    </ligand>
</feature>
<evidence type="ECO:0000256" key="8">
    <source>
        <dbReference type="ARBA" id="ARBA00022842"/>
    </source>
</evidence>
<feature type="binding site" evidence="13">
    <location>
        <position position="36"/>
    </location>
    <ligand>
        <name>substrate</name>
    </ligand>
</feature>
<feature type="binding site" evidence="14">
    <location>
        <position position="166"/>
    </location>
    <ligand>
        <name>thiamine diphosphate</name>
        <dbReference type="ChEBI" id="CHEBI:58937"/>
    </ligand>
</feature>
<evidence type="ECO:0000313" key="19">
    <source>
        <dbReference type="EMBL" id="RFS19170.1"/>
    </source>
</evidence>
<keyword evidence="20" id="KW-1185">Reference proteome</keyword>
<feature type="binding site" evidence="14">
    <location>
        <begin position="124"/>
        <end position="126"/>
    </location>
    <ligand>
        <name>thiamine diphosphate</name>
        <dbReference type="ChEBI" id="CHEBI:58937"/>
    </ligand>
</feature>
<dbReference type="PANTHER" id="PTHR43522:SF2">
    <property type="entry name" value="TRANSKETOLASE 1-RELATED"/>
    <property type="match status" value="1"/>
</dbReference>
<dbReference type="GO" id="GO:0005829">
    <property type="term" value="C:cytosol"/>
    <property type="evidence" value="ECO:0007669"/>
    <property type="project" value="TreeGrafter"/>
</dbReference>
<comment type="similarity">
    <text evidence="3 17">Belongs to the transketolase family.</text>
</comment>
<feature type="binding site" evidence="13">
    <location>
        <position position="392"/>
    </location>
    <ligand>
        <name>substrate</name>
    </ligand>
</feature>
<dbReference type="AlphaFoldDB" id="A0A3E1Y385"/>
<dbReference type="InterPro" id="IPR005474">
    <property type="entry name" value="Transketolase_N"/>
</dbReference>
<evidence type="ECO:0000256" key="1">
    <source>
        <dbReference type="ARBA" id="ARBA00001913"/>
    </source>
</evidence>